<dbReference type="SUPFAM" id="SSF53098">
    <property type="entry name" value="Ribonuclease H-like"/>
    <property type="match status" value="1"/>
</dbReference>
<evidence type="ECO:0000259" key="1">
    <source>
        <dbReference type="PROSITE" id="PS50994"/>
    </source>
</evidence>
<dbReference type="Gene3D" id="3.30.420.10">
    <property type="entry name" value="Ribonuclease H-like superfamily/Ribonuclease H"/>
    <property type="match status" value="1"/>
</dbReference>
<dbReference type="GO" id="GO:0003676">
    <property type="term" value="F:nucleic acid binding"/>
    <property type="evidence" value="ECO:0007669"/>
    <property type="project" value="InterPro"/>
</dbReference>
<dbReference type="InterPro" id="IPR036397">
    <property type="entry name" value="RNaseH_sf"/>
</dbReference>
<accession>A0A1A8MV40</accession>
<dbReference type="PANTHER" id="PTHR37984:SF13">
    <property type="entry name" value="RIBONUCLEASE H"/>
    <property type="match status" value="1"/>
</dbReference>
<dbReference type="EMBL" id="HAEF01019200">
    <property type="protein sequence ID" value="SBR60359.1"/>
    <property type="molecule type" value="Transcribed_RNA"/>
</dbReference>
<dbReference type="AlphaFoldDB" id="A0A1A8MV40"/>
<name>A0A1A8MV40_9TELE</name>
<dbReference type="GO" id="GO:0015074">
    <property type="term" value="P:DNA integration"/>
    <property type="evidence" value="ECO:0007669"/>
    <property type="project" value="InterPro"/>
</dbReference>
<reference evidence="2" key="1">
    <citation type="submission" date="2016-05" db="EMBL/GenBank/DDBJ databases">
        <authorList>
            <person name="Lavstsen T."/>
            <person name="Jespersen J.S."/>
        </authorList>
    </citation>
    <scope>NUCLEOTIDE SEQUENCE</scope>
    <source>
        <tissue evidence="2">Brain</tissue>
    </source>
</reference>
<dbReference type="PANTHER" id="PTHR37984">
    <property type="entry name" value="PROTEIN CBG26694"/>
    <property type="match status" value="1"/>
</dbReference>
<dbReference type="InterPro" id="IPR001584">
    <property type="entry name" value="Integrase_cat-core"/>
</dbReference>
<sequence>MEMVTTGRFPAAKDAEQELSPYLMRRHELTIQQGCLMWGVRVIVPPKLRSCVLQELHTAHPGMFCSEEFGVFLKANGVKHIRSAPYHPATNGLAERFVQTFKHALKASRGSAPVQQRLDTFLLTYRNTPHATTREMPAMLFIGRKLRSRLDFLKPSVA</sequence>
<dbReference type="InterPro" id="IPR050951">
    <property type="entry name" value="Retrovirus_Pol_polyprotein"/>
</dbReference>
<feature type="domain" description="Integrase catalytic" evidence="1">
    <location>
        <begin position="56"/>
        <end position="145"/>
    </location>
</feature>
<evidence type="ECO:0000313" key="2">
    <source>
        <dbReference type="EMBL" id="SBR60359.1"/>
    </source>
</evidence>
<organism evidence="2">
    <name type="scientific">Nothobranchius pienaari</name>
    <dbReference type="NCBI Taxonomy" id="704102"/>
    <lineage>
        <taxon>Eukaryota</taxon>
        <taxon>Metazoa</taxon>
        <taxon>Chordata</taxon>
        <taxon>Craniata</taxon>
        <taxon>Vertebrata</taxon>
        <taxon>Euteleostomi</taxon>
        <taxon>Actinopterygii</taxon>
        <taxon>Neopterygii</taxon>
        <taxon>Teleostei</taxon>
        <taxon>Neoteleostei</taxon>
        <taxon>Acanthomorphata</taxon>
        <taxon>Ovalentaria</taxon>
        <taxon>Atherinomorphae</taxon>
        <taxon>Cyprinodontiformes</taxon>
        <taxon>Nothobranchiidae</taxon>
        <taxon>Nothobranchius</taxon>
    </lineage>
</organism>
<dbReference type="PROSITE" id="PS50994">
    <property type="entry name" value="INTEGRASE"/>
    <property type="match status" value="1"/>
</dbReference>
<proteinExistence type="predicted"/>
<protein>
    <recommendedName>
        <fullName evidence="1">Integrase catalytic domain-containing protein</fullName>
    </recommendedName>
</protein>
<gene>
    <name evidence="2" type="primary">BX640584.1</name>
</gene>
<reference evidence="2" key="2">
    <citation type="submission" date="2016-06" db="EMBL/GenBank/DDBJ databases">
        <title>The genome of a short-lived fish provides insights into sex chromosome evolution and the genetic control of aging.</title>
        <authorList>
            <person name="Reichwald K."/>
            <person name="Felder M."/>
            <person name="Petzold A."/>
            <person name="Koch P."/>
            <person name="Groth M."/>
            <person name="Platzer M."/>
        </authorList>
    </citation>
    <scope>NUCLEOTIDE SEQUENCE</scope>
    <source>
        <tissue evidence="2">Brain</tissue>
    </source>
</reference>
<dbReference type="InterPro" id="IPR012337">
    <property type="entry name" value="RNaseH-like_sf"/>
</dbReference>
<dbReference type="Pfam" id="PF13683">
    <property type="entry name" value="rve_3"/>
    <property type="match status" value="1"/>
</dbReference>